<comment type="caution">
    <text evidence="2">The sequence shown here is derived from an EMBL/GenBank/DDBJ whole genome shotgun (WGS) entry which is preliminary data.</text>
</comment>
<evidence type="ECO:0000313" key="2">
    <source>
        <dbReference type="EMBL" id="KAI2644873.1"/>
    </source>
</evidence>
<keyword evidence="3" id="KW-1185">Reference proteome</keyword>
<evidence type="ECO:0000313" key="3">
    <source>
        <dbReference type="Proteomes" id="UP000830375"/>
    </source>
</evidence>
<reference evidence="2 3" key="1">
    <citation type="submission" date="2022-01" db="EMBL/GenBank/DDBJ databases">
        <title>A high-quality chromosome-level genome assembly of rohu carp, Labeo rohita.</title>
        <authorList>
            <person name="Arick M.A. II"/>
            <person name="Hsu C.-Y."/>
            <person name="Magbanua Z."/>
            <person name="Pechanova O."/>
            <person name="Grover C."/>
            <person name="Miller E."/>
            <person name="Thrash A."/>
            <person name="Ezzel L."/>
            <person name="Alam S."/>
            <person name="Benzie J."/>
            <person name="Hamilton M."/>
            <person name="Karsi A."/>
            <person name="Lawrence M.L."/>
            <person name="Peterson D.G."/>
        </authorList>
    </citation>
    <scope>NUCLEOTIDE SEQUENCE [LARGE SCALE GENOMIC DNA]</scope>
    <source>
        <strain evidence="3">BAU-BD-2019</strain>
        <tissue evidence="2">Blood</tissue>
    </source>
</reference>
<accession>A0ABQ8L2B7</accession>
<organism evidence="2 3">
    <name type="scientific">Labeo rohita</name>
    <name type="common">Indian major carp</name>
    <name type="synonym">Cyprinus rohita</name>
    <dbReference type="NCBI Taxonomy" id="84645"/>
    <lineage>
        <taxon>Eukaryota</taxon>
        <taxon>Metazoa</taxon>
        <taxon>Chordata</taxon>
        <taxon>Craniata</taxon>
        <taxon>Vertebrata</taxon>
        <taxon>Euteleostomi</taxon>
        <taxon>Actinopterygii</taxon>
        <taxon>Neopterygii</taxon>
        <taxon>Teleostei</taxon>
        <taxon>Ostariophysi</taxon>
        <taxon>Cypriniformes</taxon>
        <taxon>Cyprinidae</taxon>
        <taxon>Labeoninae</taxon>
        <taxon>Labeonini</taxon>
        <taxon>Labeo</taxon>
    </lineage>
</organism>
<evidence type="ECO:0000256" key="1">
    <source>
        <dbReference type="SAM" id="MobiDB-lite"/>
    </source>
</evidence>
<feature type="compositionally biased region" description="Gly residues" evidence="1">
    <location>
        <begin position="137"/>
        <end position="149"/>
    </location>
</feature>
<proteinExistence type="predicted"/>
<protein>
    <submittedName>
        <fullName evidence="2">Myotubularin-related protein 5</fullName>
    </submittedName>
</protein>
<name>A0ABQ8L2B7_LABRO</name>
<feature type="region of interest" description="Disordered" evidence="1">
    <location>
        <begin position="48"/>
        <end position="165"/>
    </location>
</feature>
<sequence>MGPLRNPRTILYGAHFSPPSSYPYGPHINGTTSHHSNLNRWRHESLILGGGSGEGRMSGRMMTNQVQGGDDGGKGQGGNRRNQGGPDGGMSQGDDRRDLEQEEPDRTQATAIMMAHGGADGRRSHGGGRANNSRGPTKGGGAGGGGARSGVGEPKIQGDGEDPED</sequence>
<gene>
    <name evidence="2" type="ORF">H4Q32_030915</name>
</gene>
<dbReference type="Proteomes" id="UP000830375">
    <property type="component" value="Unassembled WGS sequence"/>
</dbReference>
<dbReference type="EMBL" id="JACTAM010002399">
    <property type="protein sequence ID" value="KAI2644873.1"/>
    <property type="molecule type" value="Genomic_DNA"/>
</dbReference>